<protein>
    <submittedName>
        <fullName evidence="2">Uncharacterized protein</fullName>
    </submittedName>
</protein>
<evidence type="ECO:0000256" key="1">
    <source>
        <dbReference type="SAM" id="MobiDB-lite"/>
    </source>
</evidence>
<organism evidence="2">
    <name type="scientific">marine sediment metagenome</name>
    <dbReference type="NCBI Taxonomy" id="412755"/>
    <lineage>
        <taxon>unclassified sequences</taxon>
        <taxon>metagenomes</taxon>
        <taxon>ecological metagenomes</taxon>
    </lineage>
</organism>
<proteinExistence type="predicted"/>
<evidence type="ECO:0000313" key="2">
    <source>
        <dbReference type="EMBL" id="GAH00806.1"/>
    </source>
</evidence>
<comment type="caution">
    <text evidence="2">The sequence shown here is derived from an EMBL/GenBank/DDBJ whole genome shotgun (WGS) entry which is preliminary data.</text>
</comment>
<dbReference type="EMBL" id="BART01024117">
    <property type="protein sequence ID" value="GAH00806.1"/>
    <property type="molecule type" value="Genomic_DNA"/>
</dbReference>
<sequence length="94" mass="10200">MDNQEKANVGDTEVESETYSKNGITLKKGDGSGEKESNVNFVHVGDEPETPPAYTITYTDKDGNVVEKLPWKFEGIADNILATATAVYLCPVCT</sequence>
<feature type="compositionally biased region" description="Basic and acidic residues" evidence="1">
    <location>
        <begin position="27"/>
        <end position="37"/>
    </location>
</feature>
<dbReference type="AlphaFoldDB" id="X1BY96"/>
<feature type="region of interest" description="Disordered" evidence="1">
    <location>
        <begin position="1"/>
        <end position="54"/>
    </location>
</feature>
<gene>
    <name evidence="2" type="ORF">S01H4_43679</name>
</gene>
<name>X1BY96_9ZZZZ</name>
<reference evidence="2" key="1">
    <citation type="journal article" date="2014" name="Front. Microbiol.">
        <title>High frequency of phylogenetically diverse reductive dehalogenase-homologous genes in deep subseafloor sedimentary metagenomes.</title>
        <authorList>
            <person name="Kawai M."/>
            <person name="Futagami T."/>
            <person name="Toyoda A."/>
            <person name="Takaki Y."/>
            <person name="Nishi S."/>
            <person name="Hori S."/>
            <person name="Arai W."/>
            <person name="Tsubouchi T."/>
            <person name="Morono Y."/>
            <person name="Uchiyama I."/>
            <person name="Ito T."/>
            <person name="Fujiyama A."/>
            <person name="Inagaki F."/>
            <person name="Takami H."/>
        </authorList>
    </citation>
    <scope>NUCLEOTIDE SEQUENCE</scope>
    <source>
        <strain evidence="2">Expedition CK06-06</strain>
    </source>
</reference>
<accession>X1BY96</accession>